<evidence type="ECO:0000256" key="1">
    <source>
        <dbReference type="SAM" id="Phobius"/>
    </source>
</evidence>
<evidence type="ECO:0000313" key="3">
    <source>
        <dbReference type="WBParaSite" id="PSAMB.scaffold1524size30457.g13536.t1"/>
    </source>
</evidence>
<dbReference type="WBParaSite" id="PSAMB.scaffold1524size30457.g13536.t1">
    <property type="protein sequence ID" value="PSAMB.scaffold1524size30457.g13536.t1"/>
    <property type="gene ID" value="PSAMB.scaffold1524size30457.g13536"/>
</dbReference>
<keyword evidence="1" id="KW-0472">Membrane</keyword>
<name>A0A914V481_9BILA</name>
<sequence length="145" mass="15708">MSGESEPVQIGNGGWPLWLILAVASGAFAISVTIAALAFVYYYKRHVETYQGVYQTLLKLLHAPLNNTSEQDSCRPVAPALPIPNLPSPQNTDPNTTVYQTISGTPDPSYTPSLQNLEANNLANQYSGKSSLTLRDSLGYKLLPL</sequence>
<dbReference type="Proteomes" id="UP000887566">
    <property type="component" value="Unplaced"/>
</dbReference>
<organism evidence="2 3">
    <name type="scientific">Plectus sambesii</name>
    <dbReference type="NCBI Taxonomy" id="2011161"/>
    <lineage>
        <taxon>Eukaryota</taxon>
        <taxon>Metazoa</taxon>
        <taxon>Ecdysozoa</taxon>
        <taxon>Nematoda</taxon>
        <taxon>Chromadorea</taxon>
        <taxon>Plectida</taxon>
        <taxon>Plectina</taxon>
        <taxon>Plectoidea</taxon>
        <taxon>Plectidae</taxon>
        <taxon>Plectus</taxon>
    </lineage>
</organism>
<keyword evidence="2" id="KW-1185">Reference proteome</keyword>
<keyword evidence="1" id="KW-0812">Transmembrane</keyword>
<accession>A0A914V481</accession>
<evidence type="ECO:0000313" key="2">
    <source>
        <dbReference type="Proteomes" id="UP000887566"/>
    </source>
</evidence>
<reference evidence="3" key="1">
    <citation type="submission" date="2022-11" db="UniProtKB">
        <authorList>
            <consortium name="WormBaseParasite"/>
        </authorList>
    </citation>
    <scope>IDENTIFICATION</scope>
</reference>
<feature type="transmembrane region" description="Helical" evidence="1">
    <location>
        <begin position="15"/>
        <end position="43"/>
    </location>
</feature>
<keyword evidence="1" id="KW-1133">Transmembrane helix</keyword>
<protein>
    <submittedName>
        <fullName evidence="3">Uncharacterized protein</fullName>
    </submittedName>
</protein>
<dbReference type="AlphaFoldDB" id="A0A914V481"/>
<proteinExistence type="predicted"/>